<sequence>MHTSCICPSFTAKCNSFMKWTLLAVLAFFLAPSCKKVDIDYGGQYVDNSHTDIIKLDTITPVVSTVYVDSFSTAAPSSVLIGTFKDVAFGKIAASTYFEVTAPTGVTPATEATYDSLVLILKPNHTWYGDTTKPVHLNVYELDELIEPILTTDYATSGTLYNTTSFKKKNTLLGSTTVTVRPYQTDSVVVRLNGTNLGDTLFSLLKNSDDALTTSEKFRTYILKGLYIGSDATDDLILGYGDSVSMRLYYKNDGIVKEQTYTTFELSNTSHQFNHIDIDRTGTVLGNAGFNNSNNKQLYTTSTGNTAFMQYITGSMVKVRFPTLRTALTNAPNYYGIQLATLTIKPVLNTYNYPYALPASLRLSTTDIENELGSDLIYSSSSSSTVQTGNLSFSPTNLRDTRYTYDVTSYLKSLIQVTQLNNENGLLLLPPSASYTSAFDRLVLGDNANSDGQMSLVIYYMTIK</sequence>
<keyword evidence="2" id="KW-1185">Reference proteome</keyword>
<dbReference type="Pfam" id="PF14092">
    <property type="entry name" value="DUF4270"/>
    <property type="match status" value="1"/>
</dbReference>
<dbReference type="OrthoDB" id="1092930at2"/>
<name>A0A1N7M3B9_9BACT</name>
<dbReference type="Proteomes" id="UP000186917">
    <property type="component" value="Unassembled WGS sequence"/>
</dbReference>
<evidence type="ECO:0000313" key="1">
    <source>
        <dbReference type="EMBL" id="SIS80615.1"/>
    </source>
</evidence>
<dbReference type="STRING" id="477680.SAMN05421788_1011326"/>
<protein>
    <recommendedName>
        <fullName evidence="3">DUF4270 domain-containing protein</fullName>
    </recommendedName>
</protein>
<gene>
    <name evidence="1" type="ORF">SAMN05421788_1011326</name>
</gene>
<proteinExistence type="predicted"/>
<accession>A0A1N7M3B9</accession>
<organism evidence="1 2">
    <name type="scientific">Filimonas lacunae</name>
    <dbReference type="NCBI Taxonomy" id="477680"/>
    <lineage>
        <taxon>Bacteria</taxon>
        <taxon>Pseudomonadati</taxon>
        <taxon>Bacteroidota</taxon>
        <taxon>Chitinophagia</taxon>
        <taxon>Chitinophagales</taxon>
        <taxon>Chitinophagaceae</taxon>
        <taxon>Filimonas</taxon>
    </lineage>
</organism>
<dbReference type="EMBL" id="FTOR01000001">
    <property type="protein sequence ID" value="SIS80615.1"/>
    <property type="molecule type" value="Genomic_DNA"/>
</dbReference>
<evidence type="ECO:0008006" key="3">
    <source>
        <dbReference type="Google" id="ProtNLM"/>
    </source>
</evidence>
<evidence type="ECO:0000313" key="2">
    <source>
        <dbReference type="Proteomes" id="UP000186917"/>
    </source>
</evidence>
<dbReference type="AlphaFoldDB" id="A0A1N7M3B9"/>
<dbReference type="InterPro" id="IPR025366">
    <property type="entry name" value="DUF4270"/>
</dbReference>
<reference evidence="2" key="1">
    <citation type="submission" date="2017-01" db="EMBL/GenBank/DDBJ databases">
        <authorList>
            <person name="Varghese N."/>
            <person name="Submissions S."/>
        </authorList>
    </citation>
    <scope>NUCLEOTIDE SEQUENCE [LARGE SCALE GENOMIC DNA]</scope>
    <source>
        <strain evidence="2">DSM 21054</strain>
    </source>
</reference>